<evidence type="ECO:0000256" key="2">
    <source>
        <dbReference type="SAM" id="Phobius"/>
    </source>
</evidence>
<sequence>MSAKVDTENATVEVPEASPDANDEKKDVHVAEAKLRSRRNLWIGLAVFLAVVLSLSIALPLSLKKGDSNERNENEVTTETNGEQAQPFGEPETPCAPPSPDNHCITQESHEQCMTLVNIGCKKIKSTRSCPPMHVCDDVVPGLNPAVQCPPPSPDNHCTTEESHQQCMTLVNSGCKKIRSTRSCPPMHQCDETPEQPEAVACTMDVKECADGSFVGRVAPNCDFEMCPGEVPVVAACTLELAYCPDGTPVGRSAPNCHFEACAGGACPMGTYTCDDGTELVRDPALGCEYPQCSTSPAQTNQESTPVACTLELKTCGDGSSVGRTGPNCEFEPCPEDLQLAACTMELAYCPDGTPVGRSAPNCTLKHVLEELAQWEHTLVMMEQNWCVILLWDVSTLNAALPLSKPIKNLHQLHVLWS</sequence>
<evidence type="ECO:0000313" key="3">
    <source>
        <dbReference type="EMBL" id="CAB9496985.1"/>
    </source>
</evidence>
<feature type="transmembrane region" description="Helical" evidence="2">
    <location>
        <begin position="41"/>
        <end position="63"/>
    </location>
</feature>
<keyword evidence="2" id="KW-1133">Transmembrane helix</keyword>
<dbReference type="EMBL" id="CAICTM010000012">
    <property type="protein sequence ID" value="CAB9496985.1"/>
    <property type="molecule type" value="Genomic_DNA"/>
</dbReference>
<reference evidence="3" key="1">
    <citation type="submission" date="2020-06" db="EMBL/GenBank/DDBJ databases">
        <authorList>
            <consortium name="Plant Systems Biology data submission"/>
        </authorList>
    </citation>
    <scope>NUCLEOTIDE SEQUENCE</scope>
    <source>
        <strain evidence="3">D6</strain>
    </source>
</reference>
<name>A0A9N8DAL0_9STRA</name>
<feature type="compositionally biased region" description="Basic and acidic residues" evidence="1">
    <location>
        <begin position="65"/>
        <end position="74"/>
    </location>
</feature>
<keyword evidence="2" id="KW-0812">Transmembrane</keyword>
<organism evidence="3 4">
    <name type="scientific">Seminavis robusta</name>
    <dbReference type="NCBI Taxonomy" id="568900"/>
    <lineage>
        <taxon>Eukaryota</taxon>
        <taxon>Sar</taxon>
        <taxon>Stramenopiles</taxon>
        <taxon>Ochrophyta</taxon>
        <taxon>Bacillariophyta</taxon>
        <taxon>Bacillariophyceae</taxon>
        <taxon>Bacillariophycidae</taxon>
        <taxon>Naviculales</taxon>
        <taxon>Naviculaceae</taxon>
        <taxon>Seminavis</taxon>
    </lineage>
</organism>
<keyword evidence="4" id="KW-1185">Reference proteome</keyword>
<proteinExistence type="predicted"/>
<accession>A0A9N8DAL0</accession>
<evidence type="ECO:0000256" key="1">
    <source>
        <dbReference type="SAM" id="MobiDB-lite"/>
    </source>
</evidence>
<protein>
    <submittedName>
        <fullName evidence="3">Uncharacterized protein</fullName>
    </submittedName>
</protein>
<dbReference type="AlphaFoldDB" id="A0A9N8DAL0"/>
<keyword evidence="2" id="KW-0472">Membrane</keyword>
<feature type="region of interest" description="Disordered" evidence="1">
    <location>
        <begin position="65"/>
        <end position="101"/>
    </location>
</feature>
<comment type="caution">
    <text evidence="3">The sequence shown here is derived from an EMBL/GenBank/DDBJ whole genome shotgun (WGS) entry which is preliminary data.</text>
</comment>
<evidence type="ECO:0000313" key="4">
    <source>
        <dbReference type="Proteomes" id="UP001153069"/>
    </source>
</evidence>
<gene>
    <name evidence="3" type="ORF">SEMRO_12_G009440.1</name>
</gene>
<dbReference type="Proteomes" id="UP001153069">
    <property type="component" value="Unassembled WGS sequence"/>
</dbReference>
<feature type="region of interest" description="Disordered" evidence="1">
    <location>
        <begin position="1"/>
        <end position="26"/>
    </location>
</feature>